<sequence>MSSDQASKTQRQRQAWADDVRLKAELNIFTMEYSDASISDQRKREMLSQALEKGYISQAEAARYEQLLNGGASKISEAKFCNEESSVQSGPKTEVKAEPSPPGSKVGKKTSSCTLL</sequence>
<proteinExistence type="predicted"/>
<dbReference type="Proteomes" id="UP001355207">
    <property type="component" value="Chromosome 4"/>
</dbReference>
<dbReference type="RefSeq" id="XP_066075005.1">
    <property type="nucleotide sequence ID" value="XM_066218908.1"/>
</dbReference>
<name>A0AAX4JUL4_9TREE</name>
<keyword evidence="3" id="KW-1185">Reference proteome</keyword>
<dbReference type="GeneID" id="91093818"/>
<accession>A0AAX4JUL4</accession>
<evidence type="ECO:0000256" key="1">
    <source>
        <dbReference type="SAM" id="MobiDB-lite"/>
    </source>
</evidence>
<dbReference type="EMBL" id="CP144101">
    <property type="protein sequence ID" value="WWC88242.1"/>
    <property type="molecule type" value="Genomic_DNA"/>
</dbReference>
<gene>
    <name evidence="2" type="ORF">L201_003148</name>
</gene>
<organism evidence="2 3">
    <name type="scientific">Kwoniella dendrophila CBS 6074</name>
    <dbReference type="NCBI Taxonomy" id="1295534"/>
    <lineage>
        <taxon>Eukaryota</taxon>
        <taxon>Fungi</taxon>
        <taxon>Dikarya</taxon>
        <taxon>Basidiomycota</taxon>
        <taxon>Agaricomycotina</taxon>
        <taxon>Tremellomycetes</taxon>
        <taxon>Tremellales</taxon>
        <taxon>Cryptococcaceae</taxon>
        <taxon>Kwoniella</taxon>
    </lineage>
</organism>
<protein>
    <submittedName>
        <fullName evidence="2">Uncharacterized protein</fullName>
    </submittedName>
</protein>
<feature type="region of interest" description="Disordered" evidence="1">
    <location>
        <begin position="81"/>
        <end position="116"/>
    </location>
</feature>
<reference evidence="2 3" key="1">
    <citation type="submission" date="2024-01" db="EMBL/GenBank/DDBJ databases">
        <title>Comparative genomics of Cryptococcus and Kwoniella reveals pathogenesis evolution and contrasting modes of karyotype evolution via chromosome fusion or intercentromeric recombination.</title>
        <authorList>
            <person name="Coelho M.A."/>
            <person name="David-Palma M."/>
            <person name="Shea T."/>
            <person name="Bowers K."/>
            <person name="McGinley-Smith S."/>
            <person name="Mohammad A.W."/>
            <person name="Gnirke A."/>
            <person name="Yurkov A.M."/>
            <person name="Nowrousian M."/>
            <person name="Sun S."/>
            <person name="Cuomo C.A."/>
            <person name="Heitman J."/>
        </authorList>
    </citation>
    <scope>NUCLEOTIDE SEQUENCE [LARGE SCALE GENOMIC DNA]</scope>
    <source>
        <strain evidence="2 3">CBS 6074</strain>
    </source>
</reference>
<evidence type="ECO:0000313" key="3">
    <source>
        <dbReference type="Proteomes" id="UP001355207"/>
    </source>
</evidence>
<evidence type="ECO:0000313" key="2">
    <source>
        <dbReference type="EMBL" id="WWC88242.1"/>
    </source>
</evidence>
<dbReference type="AlphaFoldDB" id="A0AAX4JUL4"/>